<dbReference type="GO" id="GO:0016787">
    <property type="term" value="F:hydrolase activity"/>
    <property type="evidence" value="ECO:0007669"/>
    <property type="project" value="UniProtKB-KW"/>
</dbReference>
<dbReference type="InterPro" id="IPR000639">
    <property type="entry name" value="Epox_hydrolase-like"/>
</dbReference>
<accession>A0A0F9XPC0</accession>
<dbReference type="AlphaFoldDB" id="A0A0F9XPC0"/>
<evidence type="ECO:0000313" key="5">
    <source>
        <dbReference type="Proteomes" id="UP000034112"/>
    </source>
</evidence>
<evidence type="ECO:0000313" key="4">
    <source>
        <dbReference type="EMBL" id="KKP02033.1"/>
    </source>
</evidence>
<keyword evidence="1 4" id="KW-0378">Hydrolase</keyword>
<proteinExistence type="inferred from homology"/>
<dbReference type="NCBIfam" id="NF002938">
    <property type="entry name" value="PRK03592.1"/>
    <property type="match status" value="1"/>
</dbReference>
<evidence type="ECO:0000259" key="3">
    <source>
        <dbReference type="Pfam" id="PF00561"/>
    </source>
</evidence>
<dbReference type="Proteomes" id="UP000034112">
    <property type="component" value="Unassembled WGS sequence"/>
</dbReference>
<protein>
    <submittedName>
        <fullName evidence="4">Epoxide hydrolase 2</fullName>
    </submittedName>
</protein>
<dbReference type="Gene3D" id="3.40.50.1820">
    <property type="entry name" value="alpha/beta hydrolase"/>
    <property type="match status" value="1"/>
</dbReference>
<dbReference type="PRINTS" id="PR00412">
    <property type="entry name" value="EPOXHYDRLASE"/>
</dbReference>
<dbReference type="Pfam" id="PF00561">
    <property type="entry name" value="Abhydrolase_1"/>
    <property type="match status" value="1"/>
</dbReference>
<evidence type="ECO:0000256" key="2">
    <source>
        <dbReference type="ARBA" id="ARBA00038334"/>
    </source>
</evidence>
<evidence type="ECO:0000256" key="1">
    <source>
        <dbReference type="ARBA" id="ARBA00022801"/>
    </source>
</evidence>
<name>A0A0F9XPC0_TRIHA</name>
<comment type="similarity">
    <text evidence="2">Belongs to the AB hydrolase superfamily. Epoxide hydrolase family.</text>
</comment>
<dbReference type="OMA" id="QPRTWAG"/>
<feature type="domain" description="AB hydrolase-1" evidence="3">
    <location>
        <begin position="52"/>
        <end position="297"/>
    </location>
</feature>
<sequence>MSYSTDSPQDPESNVSSEFPFDLKFVSVEDAQMAYVDTGASTDSRHSNTSALFLHGNPTSSYLWRNIIPHVSEQVRCVAPDLVGMGASSKLNISYRFAEHARYLGGFIDKVIPEGKVILVIQDWGSALGFDWAFHHQDRVAGLVFMEFIRPFPTWDDAAQGKAQETFRAFRDETTGRKLIIEQNAFIDVMLDRGLVRKLTTEEKAYYAKPYENPAHREPLFRWPNEIPIEGHPPDVYERASNYHEWLLETQLPKLFFWAVPGRIVSAEKAQWYLDHLKNVKGVFVGKGMHFLQEDHPHRIGTEMSSWLNSL</sequence>
<dbReference type="InterPro" id="IPR029058">
    <property type="entry name" value="AB_hydrolase_fold"/>
</dbReference>
<reference evidence="5" key="1">
    <citation type="journal article" date="2015" name="Genome Announc.">
        <title>Draft whole-genome sequence of the biocontrol agent Trichoderma harzianum T6776.</title>
        <authorList>
            <person name="Baroncelli R."/>
            <person name="Piaggeschi G."/>
            <person name="Fiorini L."/>
            <person name="Bertolini E."/>
            <person name="Zapparata A."/>
            <person name="Pe M.E."/>
            <person name="Sarrocco S."/>
            <person name="Vannacci G."/>
        </authorList>
    </citation>
    <scope>NUCLEOTIDE SEQUENCE [LARGE SCALE GENOMIC DNA]</scope>
    <source>
        <strain evidence="5">T6776</strain>
    </source>
</reference>
<dbReference type="InterPro" id="IPR000073">
    <property type="entry name" value="AB_hydrolase_1"/>
</dbReference>
<dbReference type="OrthoDB" id="284184at2759"/>
<dbReference type="EMBL" id="JOKZ01000168">
    <property type="protein sequence ID" value="KKP02033.1"/>
    <property type="molecule type" value="Genomic_DNA"/>
</dbReference>
<comment type="caution">
    <text evidence="4">The sequence shown here is derived from an EMBL/GenBank/DDBJ whole genome shotgun (WGS) entry which is preliminary data.</text>
</comment>
<organism evidence="4 5">
    <name type="scientific">Trichoderma harzianum</name>
    <name type="common">Hypocrea lixii</name>
    <dbReference type="NCBI Taxonomy" id="5544"/>
    <lineage>
        <taxon>Eukaryota</taxon>
        <taxon>Fungi</taxon>
        <taxon>Dikarya</taxon>
        <taxon>Ascomycota</taxon>
        <taxon>Pezizomycotina</taxon>
        <taxon>Sordariomycetes</taxon>
        <taxon>Hypocreomycetidae</taxon>
        <taxon>Hypocreales</taxon>
        <taxon>Hypocreaceae</taxon>
        <taxon>Trichoderma</taxon>
    </lineage>
</organism>
<gene>
    <name evidence="4" type="ORF">THAR02_05868</name>
</gene>
<dbReference type="PANTHER" id="PTHR43329">
    <property type="entry name" value="EPOXIDE HYDROLASE"/>
    <property type="match status" value="1"/>
</dbReference>
<dbReference type="SUPFAM" id="SSF53474">
    <property type="entry name" value="alpha/beta-Hydrolases"/>
    <property type="match status" value="1"/>
</dbReference>